<reference evidence="2" key="1">
    <citation type="journal article" date="2020" name="mSystems">
        <title>Genome- and Community-Level Interaction Insights into Carbon Utilization and Element Cycling Functions of Hydrothermarchaeota in Hydrothermal Sediment.</title>
        <authorList>
            <person name="Zhou Z."/>
            <person name="Liu Y."/>
            <person name="Xu W."/>
            <person name="Pan J."/>
            <person name="Luo Z.H."/>
            <person name="Li M."/>
        </authorList>
    </citation>
    <scope>NUCLEOTIDE SEQUENCE [LARGE SCALE GENOMIC DNA]</scope>
    <source>
        <strain evidence="2">SpSt-192</strain>
    </source>
</reference>
<feature type="domain" description="HTH marR-type" evidence="1">
    <location>
        <begin position="28"/>
        <end position="125"/>
    </location>
</feature>
<organism evidence="2">
    <name type="scientific">Thermorudis sp</name>
    <dbReference type="NCBI Taxonomy" id="1969470"/>
    <lineage>
        <taxon>Bacteria</taxon>
        <taxon>Pseudomonadati</taxon>
        <taxon>Thermomicrobiota</taxon>
        <taxon>Thermomicrobia</taxon>
        <taxon>Thermomicrobia incertae sedis</taxon>
        <taxon>Thermorudis</taxon>
    </lineage>
</organism>
<dbReference type="Gene3D" id="1.10.10.10">
    <property type="entry name" value="Winged helix-like DNA-binding domain superfamily/Winged helix DNA-binding domain"/>
    <property type="match status" value="1"/>
</dbReference>
<sequence length="157" mass="17507">MSERQQPQLPIGYWIKQADQTLSARIDQAQAATGLSRTGRQILNTLHDAGTMTREQITELLRPFASTESLAEQIAHLAGRGLIESERDTIAYRLTDRGRQIHAEALATQHQIRWRAVQGVSEPDYLTAVRVLRQIVENLSEGNAEMSPGTPPPEQGR</sequence>
<dbReference type="SMART" id="SM00347">
    <property type="entry name" value="HTH_MARR"/>
    <property type="match status" value="1"/>
</dbReference>
<comment type="caution">
    <text evidence="2">The sequence shown here is derived from an EMBL/GenBank/DDBJ whole genome shotgun (WGS) entry which is preliminary data.</text>
</comment>
<protein>
    <recommendedName>
        <fullName evidence="1">HTH marR-type domain-containing protein</fullName>
    </recommendedName>
</protein>
<dbReference type="SUPFAM" id="SSF46785">
    <property type="entry name" value="Winged helix' DNA-binding domain"/>
    <property type="match status" value="1"/>
</dbReference>
<dbReference type="GO" id="GO:0003700">
    <property type="term" value="F:DNA-binding transcription factor activity"/>
    <property type="evidence" value="ECO:0007669"/>
    <property type="project" value="InterPro"/>
</dbReference>
<name>A0A7C3AR64_9BACT</name>
<dbReference type="EMBL" id="DSID01000559">
    <property type="protein sequence ID" value="HEX71055.1"/>
    <property type="molecule type" value="Genomic_DNA"/>
</dbReference>
<dbReference type="InterPro" id="IPR000835">
    <property type="entry name" value="HTH_MarR-typ"/>
</dbReference>
<evidence type="ECO:0000259" key="1">
    <source>
        <dbReference type="SMART" id="SM00347"/>
    </source>
</evidence>
<dbReference type="AlphaFoldDB" id="A0A7C3AR64"/>
<dbReference type="InterPro" id="IPR036388">
    <property type="entry name" value="WH-like_DNA-bd_sf"/>
</dbReference>
<gene>
    <name evidence="2" type="ORF">ENP13_07405</name>
</gene>
<proteinExistence type="predicted"/>
<evidence type="ECO:0000313" key="2">
    <source>
        <dbReference type="EMBL" id="HEX71055.1"/>
    </source>
</evidence>
<dbReference type="InterPro" id="IPR036390">
    <property type="entry name" value="WH_DNA-bd_sf"/>
</dbReference>
<accession>A0A7C3AR64</accession>